<dbReference type="EMBL" id="CVMV01000032">
    <property type="protein sequence ID" value="CRG95209.1"/>
    <property type="molecule type" value="Genomic_DNA"/>
</dbReference>
<proteinExistence type="predicted"/>
<keyword evidence="2" id="KW-1185">Reference proteome</keyword>
<gene>
    <name evidence="1" type="ORF">PGAL8A_00261300</name>
</gene>
<evidence type="ECO:0000313" key="2">
    <source>
        <dbReference type="Proteomes" id="UP000220797"/>
    </source>
</evidence>
<evidence type="ECO:0000313" key="1">
    <source>
        <dbReference type="EMBL" id="CRG95209.1"/>
    </source>
</evidence>
<accession>A0A1J1GV84</accession>
<dbReference type="Pfam" id="PF15375">
    <property type="entry name" value="FSAF1"/>
    <property type="match status" value="1"/>
</dbReference>
<dbReference type="VEuPathDB" id="PlasmoDB:PGAL8A_00261300"/>
<dbReference type="Proteomes" id="UP000220797">
    <property type="component" value="Unassembled WGS sequence"/>
</dbReference>
<comment type="caution">
    <text evidence="1">The sequence shown here is derived from an EMBL/GenBank/DDBJ whole genome shotgun (WGS) entry which is preliminary data.</text>
</comment>
<dbReference type="GeneID" id="39731142"/>
<dbReference type="AlphaFoldDB" id="A0A1J1GV84"/>
<sequence length="277" mass="33586">MKKLKEKTSNNEIKLQKYMDKIWGFSDDEKRLLNEKSKKKDKIKKNTYAENKKLNIDDEKKIISDLKNKEQNDNLINKVMLKKDNNQLNSINMDEKKKKENQKKVKSKNHLNVTNNVNEKMSVLNNIQKKENIEIHSSDRRLKEKNNNIKKRFEKKNHNKFDESKKKEIYKEKMKLKKDFMETVHEIRKISLPFLNKFQKKIVENHQIKTLGGKFDKSRKIHYPELMCRKKSMKKYISKRKEKEKILGVKIQSGNYIDMQDVFRKKRKEKKIQRKLF</sequence>
<dbReference type="InterPro" id="IPR027973">
    <property type="entry name" value="FSAF1-like"/>
</dbReference>
<dbReference type="OrthoDB" id="378922at2759"/>
<dbReference type="RefSeq" id="XP_028528021.1">
    <property type="nucleotide sequence ID" value="XM_028671361.1"/>
</dbReference>
<organism evidence="1 2">
    <name type="scientific">Plasmodium gallinaceum</name>
    <dbReference type="NCBI Taxonomy" id="5849"/>
    <lineage>
        <taxon>Eukaryota</taxon>
        <taxon>Sar</taxon>
        <taxon>Alveolata</taxon>
        <taxon>Apicomplexa</taxon>
        <taxon>Aconoidasida</taxon>
        <taxon>Haemosporida</taxon>
        <taxon>Plasmodiidae</taxon>
        <taxon>Plasmodium</taxon>
        <taxon>Plasmodium (Haemamoeba)</taxon>
    </lineage>
</organism>
<protein>
    <submittedName>
        <fullName evidence="1">Uncharacterized protein</fullName>
    </submittedName>
</protein>
<reference evidence="1" key="1">
    <citation type="submission" date="2015-04" db="EMBL/GenBank/DDBJ databases">
        <authorList>
            <consortium name="Pathogen Informatics"/>
        </authorList>
    </citation>
    <scope>NUCLEOTIDE SEQUENCE [LARGE SCALE GENOMIC DNA]</scope>
    <source>
        <strain evidence="1">8A</strain>
    </source>
</reference>
<name>A0A1J1GV84_PLAGA</name>